<organism evidence="2 3">
    <name type="scientific">Candidatus Aphodosoma intestinipullorum</name>
    <dbReference type="NCBI Taxonomy" id="2840674"/>
    <lineage>
        <taxon>Bacteria</taxon>
        <taxon>Pseudomonadati</taxon>
        <taxon>Bacteroidota</taxon>
        <taxon>Bacteroidia</taxon>
        <taxon>Bacteroidales</taxon>
        <taxon>Candidatus Aphodosoma</taxon>
    </lineage>
</organism>
<dbReference type="PROSITE" id="PS01008">
    <property type="entry name" value="DNAA"/>
    <property type="match status" value="1"/>
</dbReference>
<dbReference type="InterPro" id="IPR018312">
    <property type="entry name" value="Chromosome_initiator_DnaA_CS"/>
</dbReference>
<reference evidence="2" key="2">
    <citation type="journal article" date="2021" name="PeerJ">
        <title>Extensive microbial diversity within the chicken gut microbiome revealed by metagenomics and culture.</title>
        <authorList>
            <person name="Gilroy R."/>
            <person name="Ravi A."/>
            <person name="Getino M."/>
            <person name="Pursley I."/>
            <person name="Horton D.L."/>
            <person name="Alikhan N.F."/>
            <person name="Baker D."/>
            <person name="Gharbi K."/>
            <person name="Hall N."/>
            <person name="Watson M."/>
            <person name="Adriaenssens E.M."/>
            <person name="Foster-Nyarko E."/>
            <person name="Jarju S."/>
            <person name="Secka A."/>
            <person name="Antonio M."/>
            <person name="Oren A."/>
            <person name="Chaudhuri R.R."/>
            <person name="La Ragione R."/>
            <person name="Hildebrand F."/>
            <person name="Pallen M.J."/>
        </authorList>
    </citation>
    <scope>NUCLEOTIDE SEQUENCE</scope>
    <source>
        <strain evidence="2">3924</strain>
    </source>
</reference>
<accession>A0A940DIZ2</accession>
<dbReference type="GO" id="GO:0003688">
    <property type="term" value="F:DNA replication origin binding"/>
    <property type="evidence" value="ECO:0007669"/>
    <property type="project" value="InterPro"/>
</dbReference>
<evidence type="ECO:0000313" key="2">
    <source>
        <dbReference type="EMBL" id="MBO8439789.1"/>
    </source>
</evidence>
<dbReference type="PANTHER" id="PTHR30050">
    <property type="entry name" value="CHROMOSOMAL REPLICATION INITIATOR PROTEIN DNAA"/>
    <property type="match status" value="1"/>
</dbReference>
<dbReference type="CDD" id="cd06571">
    <property type="entry name" value="Bac_DnaA_C"/>
    <property type="match status" value="1"/>
</dbReference>
<dbReference type="SUPFAM" id="SSF52540">
    <property type="entry name" value="P-loop containing nucleoside triphosphate hydrolases"/>
    <property type="match status" value="1"/>
</dbReference>
<dbReference type="AlphaFoldDB" id="A0A940DIZ2"/>
<reference evidence="2" key="1">
    <citation type="submission" date="2020-10" db="EMBL/GenBank/DDBJ databases">
        <authorList>
            <person name="Gilroy R."/>
        </authorList>
    </citation>
    <scope>NUCLEOTIDE SEQUENCE</scope>
    <source>
        <strain evidence="2">3924</strain>
    </source>
</reference>
<dbReference type="PANTHER" id="PTHR30050:SF2">
    <property type="entry name" value="CHROMOSOMAL REPLICATION INITIATOR PROTEIN DNAA"/>
    <property type="match status" value="1"/>
</dbReference>
<comment type="caution">
    <text evidence="2">The sequence shown here is derived from an EMBL/GenBank/DDBJ whole genome shotgun (WGS) entry which is preliminary data.</text>
</comment>
<dbReference type="InterPro" id="IPR010921">
    <property type="entry name" value="Trp_repressor/repl_initiator"/>
</dbReference>
<protein>
    <submittedName>
        <fullName evidence="2">Chromosomal replication initiator protein DnaA</fullName>
    </submittedName>
</protein>
<dbReference type="SMART" id="SM00760">
    <property type="entry name" value="Bac_DnaA_C"/>
    <property type="match status" value="1"/>
</dbReference>
<feature type="non-terminal residue" evidence="2">
    <location>
        <position position="1"/>
    </location>
</feature>
<dbReference type="EMBL" id="JADIMV010000067">
    <property type="protein sequence ID" value="MBO8439789.1"/>
    <property type="molecule type" value="Genomic_DNA"/>
</dbReference>
<proteinExistence type="predicted"/>
<dbReference type="Gene3D" id="1.10.1750.10">
    <property type="match status" value="1"/>
</dbReference>
<name>A0A940DIZ2_9BACT</name>
<dbReference type="Pfam" id="PF08299">
    <property type="entry name" value="Bac_DnaA_C"/>
    <property type="match status" value="1"/>
</dbReference>
<gene>
    <name evidence="2" type="ORF">IAC51_03975</name>
</gene>
<dbReference type="GO" id="GO:0006275">
    <property type="term" value="P:regulation of DNA replication"/>
    <property type="evidence" value="ECO:0007669"/>
    <property type="project" value="InterPro"/>
</dbReference>
<evidence type="ECO:0000313" key="3">
    <source>
        <dbReference type="Proteomes" id="UP000712007"/>
    </source>
</evidence>
<dbReference type="SUPFAM" id="SSF48295">
    <property type="entry name" value="TrpR-like"/>
    <property type="match status" value="1"/>
</dbReference>
<dbReference type="Gene3D" id="1.10.8.60">
    <property type="match status" value="1"/>
</dbReference>
<dbReference type="GO" id="GO:0006270">
    <property type="term" value="P:DNA replication initiation"/>
    <property type="evidence" value="ECO:0007669"/>
    <property type="project" value="InterPro"/>
</dbReference>
<dbReference type="GO" id="GO:0005886">
    <property type="term" value="C:plasma membrane"/>
    <property type="evidence" value="ECO:0007669"/>
    <property type="project" value="TreeGrafter"/>
</dbReference>
<dbReference type="Proteomes" id="UP000712007">
    <property type="component" value="Unassembled WGS sequence"/>
</dbReference>
<evidence type="ECO:0000259" key="1">
    <source>
        <dbReference type="SMART" id="SM00760"/>
    </source>
</evidence>
<dbReference type="GO" id="GO:0005524">
    <property type="term" value="F:ATP binding"/>
    <property type="evidence" value="ECO:0007669"/>
    <property type="project" value="InterPro"/>
</dbReference>
<dbReference type="InterPro" id="IPR013159">
    <property type="entry name" value="DnaA_C"/>
</dbReference>
<dbReference type="InterPro" id="IPR027417">
    <property type="entry name" value="P-loop_NTPase"/>
</dbReference>
<sequence>NMLEGMEERLITRFKWGLQVEIEKPDLNLRRAILQNKIYNDGLDIPADVVEYVAEHVSDNIRNMEGVLISLLAHSTLMDTPIDLNLAKKIVGNVTPAQEKKQLTLEKIRDVVCEYYSLPVDALNSKSRERRIVEPRQIVMYLARTHTNIALSTIGSAIGNRDHTTVLYACKNVKNQMDTDKGFLETIHKLEDILSAVE</sequence>
<feature type="domain" description="Chromosomal replication initiator DnaA C-terminal" evidence="1">
    <location>
        <begin position="104"/>
        <end position="173"/>
    </location>
</feature>